<gene>
    <name evidence="5" type="primary">LOC129923580</name>
</gene>
<reference evidence="5" key="1">
    <citation type="submission" date="2025-08" db="UniProtKB">
        <authorList>
            <consortium name="RefSeq"/>
        </authorList>
    </citation>
    <scope>IDENTIFICATION</scope>
</reference>
<evidence type="ECO:0000313" key="4">
    <source>
        <dbReference type="Proteomes" id="UP001165740"/>
    </source>
</evidence>
<accession>A0A9W2Z859</accession>
<dbReference type="AlphaFoldDB" id="A0A9W2Z859"/>
<evidence type="ECO:0000256" key="2">
    <source>
        <dbReference type="ARBA" id="ARBA00022833"/>
    </source>
</evidence>
<dbReference type="CDD" id="cd15777">
    <property type="entry name" value="CRBN_C_like"/>
    <property type="match status" value="1"/>
</dbReference>
<name>A0A9W2Z859_BIOGL</name>
<dbReference type="InterPro" id="IPR004910">
    <property type="entry name" value="Yippee/Mis18/Cereblon"/>
</dbReference>
<dbReference type="Pfam" id="PF03226">
    <property type="entry name" value="Yippee-Mis18"/>
    <property type="match status" value="1"/>
</dbReference>
<dbReference type="FunFam" id="2.170.150.20:FF:000007">
    <property type="entry name" value="Protein cereblon"/>
    <property type="match status" value="1"/>
</dbReference>
<proteinExistence type="predicted"/>
<evidence type="ECO:0000313" key="5">
    <source>
        <dbReference type="RefSeq" id="XP_055871101.1"/>
    </source>
</evidence>
<dbReference type="OrthoDB" id="5778218at2759"/>
<sequence>MAASTKNRFVNITLKSLEIITTVIVLQIVFSVVCEQYDAIEGFLLCRKCGHQIAQAQHLFSMPSNMALRQRNDTIVNSNRVLIQLFKNPQEVYFELVTSLHAELESDLQKFSGDTWFPGYAWSVAKCPKCGTHLGWIYYATEAAKDSLSNQISSFVGLILDKIMHEDDVSNLIAMPKTYTS</sequence>
<keyword evidence="4" id="KW-1185">Reference proteome</keyword>
<dbReference type="GO" id="GO:0046872">
    <property type="term" value="F:metal ion binding"/>
    <property type="evidence" value="ECO:0007669"/>
    <property type="project" value="UniProtKB-KW"/>
</dbReference>
<dbReference type="Proteomes" id="UP001165740">
    <property type="component" value="Chromosome 17"/>
</dbReference>
<keyword evidence="1" id="KW-0479">Metal-binding</keyword>
<dbReference type="InterPro" id="IPR034750">
    <property type="entry name" value="CULT"/>
</dbReference>
<evidence type="ECO:0000259" key="3">
    <source>
        <dbReference type="PROSITE" id="PS51788"/>
    </source>
</evidence>
<evidence type="ECO:0000256" key="1">
    <source>
        <dbReference type="ARBA" id="ARBA00022723"/>
    </source>
</evidence>
<dbReference type="RefSeq" id="XP_055871101.1">
    <property type="nucleotide sequence ID" value="XM_056015126.1"/>
</dbReference>
<keyword evidence="2" id="KW-0862">Zinc</keyword>
<feature type="domain" description="CULT" evidence="3">
    <location>
        <begin position="41"/>
        <end position="167"/>
    </location>
</feature>
<dbReference type="GeneID" id="129923580"/>
<protein>
    <submittedName>
        <fullName evidence="5">Protein cereblon-like</fullName>
    </submittedName>
</protein>
<organism evidence="4 5">
    <name type="scientific">Biomphalaria glabrata</name>
    <name type="common">Bloodfluke planorb</name>
    <name type="synonym">Freshwater snail</name>
    <dbReference type="NCBI Taxonomy" id="6526"/>
    <lineage>
        <taxon>Eukaryota</taxon>
        <taxon>Metazoa</taxon>
        <taxon>Spiralia</taxon>
        <taxon>Lophotrochozoa</taxon>
        <taxon>Mollusca</taxon>
        <taxon>Gastropoda</taxon>
        <taxon>Heterobranchia</taxon>
        <taxon>Euthyneura</taxon>
        <taxon>Panpulmonata</taxon>
        <taxon>Hygrophila</taxon>
        <taxon>Lymnaeoidea</taxon>
        <taxon>Planorbidae</taxon>
        <taxon>Biomphalaria</taxon>
    </lineage>
</organism>
<dbReference type="Gene3D" id="2.170.150.20">
    <property type="entry name" value="Peptide methionine sulfoxide reductase"/>
    <property type="match status" value="1"/>
</dbReference>
<dbReference type="PROSITE" id="PS51788">
    <property type="entry name" value="CULT"/>
    <property type="match status" value="1"/>
</dbReference>
<dbReference type="OMA" id="HWPADKH"/>